<protein>
    <submittedName>
        <fullName evidence="1">Uncharacterized protein</fullName>
    </submittedName>
</protein>
<evidence type="ECO:0000313" key="1">
    <source>
        <dbReference type="EMBL" id="KAJ3257269.1"/>
    </source>
</evidence>
<organism evidence="1 2">
    <name type="scientific">Boothiomyces macroporosus</name>
    <dbReference type="NCBI Taxonomy" id="261099"/>
    <lineage>
        <taxon>Eukaryota</taxon>
        <taxon>Fungi</taxon>
        <taxon>Fungi incertae sedis</taxon>
        <taxon>Chytridiomycota</taxon>
        <taxon>Chytridiomycota incertae sedis</taxon>
        <taxon>Chytridiomycetes</taxon>
        <taxon>Rhizophydiales</taxon>
        <taxon>Terramycetaceae</taxon>
        <taxon>Boothiomyces</taxon>
    </lineage>
</organism>
<proteinExistence type="predicted"/>
<gene>
    <name evidence="1" type="ORF">HK103_004823</name>
</gene>
<dbReference type="Proteomes" id="UP001210925">
    <property type="component" value="Unassembled WGS sequence"/>
</dbReference>
<name>A0AAD5UGS0_9FUNG</name>
<keyword evidence="2" id="KW-1185">Reference proteome</keyword>
<comment type="caution">
    <text evidence="1">The sequence shown here is derived from an EMBL/GenBank/DDBJ whole genome shotgun (WGS) entry which is preliminary data.</text>
</comment>
<evidence type="ECO:0000313" key="2">
    <source>
        <dbReference type="Proteomes" id="UP001210925"/>
    </source>
</evidence>
<accession>A0AAD5UGS0</accession>
<reference evidence="1" key="1">
    <citation type="submission" date="2020-05" db="EMBL/GenBank/DDBJ databases">
        <title>Phylogenomic resolution of chytrid fungi.</title>
        <authorList>
            <person name="Stajich J.E."/>
            <person name="Amses K."/>
            <person name="Simmons R."/>
            <person name="Seto K."/>
            <person name="Myers J."/>
            <person name="Bonds A."/>
            <person name="Quandt C.A."/>
            <person name="Barry K."/>
            <person name="Liu P."/>
            <person name="Grigoriev I."/>
            <person name="Longcore J.E."/>
            <person name="James T.Y."/>
        </authorList>
    </citation>
    <scope>NUCLEOTIDE SEQUENCE</scope>
    <source>
        <strain evidence="1">PLAUS21</strain>
    </source>
</reference>
<sequence>MISNILPSNKYLDQIACETAGHHPHPPKIPKIPPPFHYGCSESFYPLHGHHPHCGLSGMESIVMNDYLGGFHGHHPYGYPGIGLFHGHHPHSCGYPGVGLLHPHSWMMQQSMNPMANWLQTPYGG</sequence>
<dbReference type="EMBL" id="JADGKB010000040">
    <property type="protein sequence ID" value="KAJ3257269.1"/>
    <property type="molecule type" value="Genomic_DNA"/>
</dbReference>
<dbReference type="AlphaFoldDB" id="A0AAD5UGS0"/>